<dbReference type="GO" id="GO:0016020">
    <property type="term" value="C:membrane"/>
    <property type="evidence" value="ECO:0007669"/>
    <property type="project" value="UniProtKB-SubCell"/>
</dbReference>
<feature type="transmembrane region" description="Helical" evidence="12">
    <location>
        <begin position="93"/>
        <end position="113"/>
    </location>
</feature>
<protein>
    <recommendedName>
        <fullName evidence="10">cardiolipin synthase (CMP-forming)</fullName>
        <ecNumber evidence="10">2.7.8.41</ecNumber>
    </recommendedName>
</protein>
<evidence type="ECO:0000256" key="1">
    <source>
        <dbReference type="ARBA" id="ARBA00004141"/>
    </source>
</evidence>
<dbReference type="EMBL" id="LUCM01006468">
    <property type="protein sequence ID" value="KAA0191249.1"/>
    <property type="molecule type" value="Genomic_DNA"/>
</dbReference>
<dbReference type="InterPro" id="IPR043130">
    <property type="entry name" value="CDP-OH_PTrfase_TM_dom"/>
</dbReference>
<dbReference type="GO" id="GO:0032049">
    <property type="term" value="P:cardiolipin biosynthetic process"/>
    <property type="evidence" value="ECO:0007669"/>
    <property type="project" value="TreeGrafter"/>
</dbReference>
<dbReference type="PIRSF" id="PIRSF000847">
    <property type="entry name" value="Phos_ph_gly_syn"/>
    <property type="match status" value="1"/>
</dbReference>
<evidence type="ECO:0000256" key="10">
    <source>
        <dbReference type="ARBA" id="ARBA00039001"/>
    </source>
</evidence>
<dbReference type="GO" id="GO:0008444">
    <property type="term" value="F:CDP-diacylglycerol-glycerol-3-phosphate 3-phosphatidyltransferase activity"/>
    <property type="evidence" value="ECO:0007669"/>
    <property type="project" value="InterPro"/>
</dbReference>
<feature type="transmembrane region" description="Helical" evidence="12">
    <location>
        <begin position="168"/>
        <end position="188"/>
    </location>
</feature>
<dbReference type="OrthoDB" id="10020554at2759"/>
<evidence type="ECO:0000256" key="7">
    <source>
        <dbReference type="ARBA" id="ARBA00023136"/>
    </source>
</evidence>
<feature type="transmembrane region" description="Helical" evidence="12">
    <location>
        <begin position="143"/>
        <end position="162"/>
    </location>
</feature>
<feature type="non-terminal residue" evidence="13">
    <location>
        <position position="1"/>
    </location>
</feature>
<dbReference type="InterPro" id="IPR004570">
    <property type="entry name" value="Phosphatidylglycerol_P_synth"/>
</dbReference>
<organism evidence="13 14">
    <name type="scientific">Fasciolopsis buskii</name>
    <dbReference type="NCBI Taxonomy" id="27845"/>
    <lineage>
        <taxon>Eukaryota</taxon>
        <taxon>Metazoa</taxon>
        <taxon>Spiralia</taxon>
        <taxon>Lophotrochozoa</taxon>
        <taxon>Platyhelminthes</taxon>
        <taxon>Trematoda</taxon>
        <taxon>Digenea</taxon>
        <taxon>Plagiorchiida</taxon>
        <taxon>Echinostomata</taxon>
        <taxon>Echinostomatoidea</taxon>
        <taxon>Fasciolidae</taxon>
        <taxon>Fasciolopsis</taxon>
    </lineage>
</organism>
<dbReference type="EC" id="2.7.8.41" evidence="10"/>
<dbReference type="InterPro" id="IPR050324">
    <property type="entry name" value="CDP-alcohol_PTase-I"/>
</dbReference>
<evidence type="ECO:0000256" key="2">
    <source>
        <dbReference type="ARBA" id="ARBA00022516"/>
    </source>
</evidence>
<evidence type="ECO:0000256" key="3">
    <source>
        <dbReference type="ARBA" id="ARBA00022679"/>
    </source>
</evidence>
<dbReference type="Gene3D" id="1.20.120.1760">
    <property type="match status" value="1"/>
</dbReference>
<keyword evidence="14" id="KW-1185">Reference proteome</keyword>
<evidence type="ECO:0000256" key="12">
    <source>
        <dbReference type="SAM" id="Phobius"/>
    </source>
</evidence>
<keyword evidence="6" id="KW-0443">Lipid metabolism</keyword>
<comment type="catalytic activity">
    <reaction evidence="11">
        <text>a CDP-1,2-diacyl-sn-glycerol + a 1,2-diacyl-sn-glycero-3-phospho-(1'-sn-glycerol) = a cardiolipin + CMP + H(+)</text>
        <dbReference type="Rhea" id="RHEA:32931"/>
        <dbReference type="ChEBI" id="CHEBI:15378"/>
        <dbReference type="ChEBI" id="CHEBI:58332"/>
        <dbReference type="ChEBI" id="CHEBI:60377"/>
        <dbReference type="ChEBI" id="CHEBI:62237"/>
        <dbReference type="ChEBI" id="CHEBI:64716"/>
        <dbReference type="EC" id="2.7.8.41"/>
    </reaction>
</comment>
<dbReference type="GO" id="GO:0005739">
    <property type="term" value="C:mitochondrion"/>
    <property type="evidence" value="ECO:0007669"/>
    <property type="project" value="TreeGrafter"/>
</dbReference>
<proteinExistence type="predicted"/>
<dbReference type="InterPro" id="IPR000462">
    <property type="entry name" value="CDP-OH_P_trans"/>
</dbReference>
<keyword evidence="4 12" id="KW-0812">Transmembrane</keyword>
<evidence type="ECO:0000256" key="4">
    <source>
        <dbReference type="ARBA" id="ARBA00022692"/>
    </source>
</evidence>
<keyword evidence="3" id="KW-0808">Transferase</keyword>
<accession>A0A8E0VKS3</accession>
<dbReference type="PANTHER" id="PTHR14269">
    <property type="entry name" value="CDP-DIACYLGLYCEROL--GLYCEROL-3-PHOSPHATE 3-PHOSPHATIDYLTRANSFERASE-RELATED"/>
    <property type="match status" value="1"/>
</dbReference>
<dbReference type="PANTHER" id="PTHR14269:SF60">
    <property type="entry name" value="CARDIOLIPIN SYNTHASE (CMP-FORMING)"/>
    <property type="match status" value="1"/>
</dbReference>
<dbReference type="GO" id="GO:0043337">
    <property type="term" value="F:cardiolipin synthase (CMP-forming)"/>
    <property type="evidence" value="ECO:0007669"/>
    <property type="project" value="UniProtKB-EC"/>
</dbReference>
<comment type="caution">
    <text evidence="13">The sequence shown here is derived from an EMBL/GenBank/DDBJ whole genome shotgun (WGS) entry which is preliminary data.</text>
</comment>
<keyword evidence="5 12" id="KW-1133">Transmembrane helix</keyword>
<gene>
    <name evidence="13" type="ORF">FBUS_08141</name>
</gene>
<name>A0A8E0VKS3_9TREM</name>
<keyword evidence="7 12" id="KW-0472">Membrane</keyword>
<evidence type="ECO:0000313" key="13">
    <source>
        <dbReference type="EMBL" id="KAA0191249.1"/>
    </source>
</evidence>
<keyword evidence="2" id="KW-0444">Lipid biosynthesis</keyword>
<keyword evidence="9" id="KW-1208">Phospholipid metabolism</keyword>
<evidence type="ECO:0000256" key="6">
    <source>
        <dbReference type="ARBA" id="ARBA00023098"/>
    </source>
</evidence>
<comment type="subcellular location">
    <subcellularLocation>
        <location evidence="1">Membrane</location>
        <topology evidence="1">Multi-pass membrane protein</topology>
    </subcellularLocation>
</comment>
<dbReference type="Proteomes" id="UP000728185">
    <property type="component" value="Unassembled WGS sequence"/>
</dbReference>
<reference evidence="13" key="1">
    <citation type="submission" date="2019-05" db="EMBL/GenBank/DDBJ databases">
        <title>Annotation for the trematode Fasciolopsis buski.</title>
        <authorList>
            <person name="Choi Y.-J."/>
        </authorList>
    </citation>
    <scope>NUCLEOTIDE SEQUENCE</scope>
    <source>
        <strain evidence="13">HT</strain>
        <tissue evidence="13">Whole worm</tissue>
    </source>
</reference>
<sequence>NQTRILTIPNVITTTRIACSPILANLILAENLTHAVMLATVVGLSDLLDGAIARSFPNQQSVLGSYLDPMADKILVTTLVTSMAYTDLLPGSLASLIICRDLGIVILAGYLSFLSIPKPRTFRDLVILKRLPIEMKASSLSKLNTFCQLSGIVSGLVAPLIGMGHSTYLYAIWSVAATTTICSGLDYLRQYPQWKRRALKRSFESKKQT</sequence>
<evidence type="ECO:0000256" key="11">
    <source>
        <dbReference type="ARBA" id="ARBA00047433"/>
    </source>
</evidence>
<dbReference type="AlphaFoldDB" id="A0A8E0VKS3"/>
<evidence type="ECO:0000313" key="14">
    <source>
        <dbReference type="Proteomes" id="UP000728185"/>
    </source>
</evidence>
<evidence type="ECO:0000256" key="9">
    <source>
        <dbReference type="ARBA" id="ARBA00023264"/>
    </source>
</evidence>
<keyword evidence="8" id="KW-0594">Phospholipid biosynthesis</keyword>
<dbReference type="Pfam" id="PF01066">
    <property type="entry name" value="CDP-OH_P_transf"/>
    <property type="match status" value="1"/>
</dbReference>
<evidence type="ECO:0000256" key="8">
    <source>
        <dbReference type="ARBA" id="ARBA00023209"/>
    </source>
</evidence>
<evidence type="ECO:0000256" key="5">
    <source>
        <dbReference type="ARBA" id="ARBA00022989"/>
    </source>
</evidence>